<reference evidence="1 2" key="1">
    <citation type="journal article" date="2009" name="BMC Genomics">
        <title>The complete genome sequence of Xanthomonas albilineans provides new insights into the reductive genome evolution of the xylem-limited Xanthomonadaceae.</title>
        <authorList>
            <person name="Pieretti I."/>
            <person name="Royer M."/>
            <person name="Barbe V."/>
            <person name="Carrere S."/>
            <person name="Koebnik R."/>
            <person name="Cociancich S."/>
            <person name="Couloux A."/>
            <person name="Darrasse A."/>
            <person name="Gouzy J."/>
            <person name="Jacques M.A."/>
            <person name="Lauber E."/>
            <person name="Manceau C."/>
            <person name="Mangenot S."/>
            <person name="Poussier S."/>
            <person name="Segurens B."/>
            <person name="Szurek B."/>
            <person name="Verdier V."/>
            <person name="Arlat M."/>
            <person name="Rott P."/>
        </authorList>
    </citation>
    <scope>NUCLEOTIDE SEQUENCE [LARGE SCALE GENOMIC DNA]</scope>
    <source>
        <strain evidence="2">GPE PC73 / CFBP 7063</strain>
    </source>
</reference>
<dbReference type="KEGG" id="xal:XALC_0239"/>
<dbReference type="EMBL" id="FP565176">
    <property type="protein sequence ID" value="CBA14784.1"/>
    <property type="molecule type" value="Genomic_DNA"/>
</dbReference>
<evidence type="ECO:0000313" key="1">
    <source>
        <dbReference type="EMBL" id="CBA14784.1"/>
    </source>
</evidence>
<dbReference type="AlphaFoldDB" id="D2UAM7"/>
<dbReference type="eggNOG" id="ENOG502ZNHP">
    <property type="taxonomic scope" value="Bacteria"/>
</dbReference>
<accession>D2UAM7</accession>
<protein>
    <submittedName>
        <fullName evidence="1">Uncharacterized protein</fullName>
    </submittedName>
</protein>
<organism evidence="1 2">
    <name type="scientific">Xanthomonas albilineans (strain GPE PC73 / CFBP 7063)</name>
    <dbReference type="NCBI Taxonomy" id="380358"/>
    <lineage>
        <taxon>Bacteria</taxon>
        <taxon>Pseudomonadati</taxon>
        <taxon>Pseudomonadota</taxon>
        <taxon>Gammaproteobacteria</taxon>
        <taxon>Lysobacterales</taxon>
        <taxon>Lysobacteraceae</taxon>
        <taxon>Xanthomonas</taxon>
    </lineage>
</organism>
<sequence>MSDLPLDRIVLHEAIRQLVSDGETFPGDLADQVIVSLPLTGQGYWIRITGAFRQRQAPDRLSLASGPQDTGDDKWVEFGKEGGHRIGLYVVEHFPGKIYIRSITSNTNDGGGEACLHYRRRRATSMRLSVVKTIVISRARLALVTWRAWKRRQD</sequence>
<proteinExistence type="predicted"/>
<dbReference type="STRING" id="380358.XALC_0239"/>
<dbReference type="RefSeq" id="WP_012914802.1">
    <property type="nucleotide sequence ID" value="NC_013722.1"/>
</dbReference>
<keyword evidence="2" id="KW-1185">Reference proteome</keyword>
<dbReference type="Proteomes" id="UP000001890">
    <property type="component" value="Chromosome"/>
</dbReference>
<gene>
    <name evidence="1" type="ordered locus">XALc_0239</name>
</gene>
<name>D2UAM7_XANAP</name>
<evidence type="ECO:0000313" key="2">
    <source>
        <dbReference type="Proteomes" id="UP000001890"/>
    </source>
</evidence>